<dbReference type="EMBL" id="HBFQ01019293">
    <property type="protein sequence ID" value="CAD8839171.1"/>
    <property type="molecule type" value="Transcribed_RNA"/>
</dbReference>
<reference evidence="2" key="1">
    <citation type="submission" date="2021-01" db="EMBL/GenBank/DDBJ databases">
        <authorList>
            <person name="Corre E."/>
            <person name="Pelletier E."/>
            <person name="Niang G."/>
            <person name="Scheremetjew M."/>
            <person name="Finn R."/>
            <person name="Kale V."/>
            <person name="Holt S."/>
            <person name="Cochrane G."/>
            <person name="Meng A."/>
            <person name="Brown T."/>
            <person name="Cohen L."/>
        </authorList>
    </citation>
    <scope>NUCLEOTIDE SEQUENCE</scope>
</reference>
<sequence>MMLCWEGCTWSWQRTTASSALVLVLGDGRLPAQGERVAHGGGHQEAVYLGCLDRDMFRRVTGGLGPCLSVGPLDFPLWGDGTSGVVGHVEDGTELRRSVLCLAPKQPFSSTCWKRLRWRTGIFFGLPWRMTSSWCGISSALTRTV</sequence>
<feature type="signal peptide" evidence="1">
    <location>
        <begin position="1"/>
        <end position="20"/>
    </location>
</feature>
<protein>
    <submittedName>
        <fullName evidence="2">Uncharacterized protein</fullName>
    </submittedName>
</protein>
<evidence type="ECO:0000313" key="2">
    <source>
        <dbReference type="EMBL" id="CAD8839171.1"/>
    </source>
</evidence>
<keyword evidence="1" id="KW-0732">Signal</keyword>
<evidence type="ECO:0000256" key="1">
    <source>
        <dbReference type="SAM" id="SignalP"/>
    </source>
</evidence>
<accession>A0A7S1F2R5</accession>
<gene>
    <name evidence="2" type="ORF">NSCI0253_LOCUS13519</name>
</gene>
<dbReference type="AlphaFoldDB" id="A0A7S1F2R5"/>
<proteinExistence type="predicted"/>
<feature type="chain" id="PRO_5030515439" evidence="1">
    <location>
        <begin position="21"/>
        <end position="145"/>
    </location>
</feature>
<organism evidence="2">
    <name type="scientific">Noctiluca scintillans</name>
    <name type="common">Sea sparkle</name>
    <name type="synonym">Red tide dinoflagellate</name>
    <dbReference type="NCBI Taxonomy" id="2966"/>
    <lineage>
        <taxon>Eukaryota</taxon>
        <taxon>Sar</taxon>
        <taxon>Alveolata</taxon>
        <taxon>Dinophyceae</taxon>
        <taxon>Noctilucales</taxon>
        <taxon>Noctilucaceae</taxon>
        <taxon>Noctiluca</taxon>
    </lineage>
</organism>
<name>A0A7S1F2R5_NOCSC</name>